<dbReference type="STRING" id="667725.A0A0L0FLD3"/>
<dbReference type="InterPro" id="IPR011611">
    <property type="entry name" value="PfkB_dom"/>
</dbReference>
<feature type="domain" description="Carbohydrate kinase PfkB" evidence="1">
    <location>
        <begin position="21"/>
        <end position="346"/>
    </location>
</feature>
<proteinExistence type="predicted"/>
<dbReference type="EMBL" id="KQ242946">
    <property type="protein sequence ID" value="KNC76838.1"/>
    <property type="molecule type" value="Genomic_DNA"/>
</dbReference>
<keyword evidence="3" id="KW-1185">Reference proteome</keyword>
<dbReference type="Pfam" id="PF00294">
    <property type="entry name" value="PfkB"/>
    <property type="match status" value="1"/>
</dbReference>
<dbReference type="GeneID" id="25911191"/>
<dbReference type="Proteomes" id="UP000054560">
    <property type="component" value="Unassembled WGS sequence"/>
</dbReference>
<dbReference type="eggNOG" id="ENOG502S83D">
    <property type="taxonomic scope" value="Eukaryota"/>
</dbReference>
<dbReference type="PANTHER" id="PTHR46566">
    <property type="entry name" value="1-PHOSPHOFRUCTOKINASE-RELATED"/>
    <property type="match status" value="1"/>
</dbReference>
<dbReference type="PANTHER" id="PTHR46566:SF2">
    <property type="entry name" value="ATP-DEPENDENT 6-PHOSPHOFRUCTOKINASE ISOZYME 2"/>
    <property type="match status" value="1"/>
</dbReference>
<evidence type="ECO:0000313" key="3">
    <source>
        <dbReference type="Proteomes" id="UP000054560"/>
    </source>
</evidence>
<accession>A0A0L0FLD3</accession>
<dbReference type="Gene3D" id="3.40.1190.20">
    <property type="match status" value="1"/>
</dbReference>
<dbReference type="OrthoDB" id="26487at2759"/>
<name>A0A0L0FLD3_9EUKA</name>
<evidence type="ECO:0000313" key="2">
    <source>
        <dbReference type="EMBL" id="KNC76838.1"/>
    </source>
</evidence>
<dbReference type="InterPro" id="IPR029056">
    <property type="entry name" value="Ribokinase-like"/>
</dbReference>
<dbReference type="AlphaFoldDB" id="A0A0L0FLD3"/>
<evidence type="ECO:0000259" key="1">
    <source>
        <dbReference type="Pfam" id="PF00294"/>
    </source>
</evidence>
<sequence>MPGDIMIVGLNGALQRTITLNSLAQGAVNRGQSVKQGIGGKGQNVYVAAKKCQETSLPVKLVQFVGSSFEGEYLTQLLSSLARENTRRTSMSESDLLTVRTPGRQRTAITLVDNGKGGEATEIVEPGEIVPTDCVDSLLLTLNERYKFTKVSAIAFMGSMPPGCPKNTYCGILRLVADENTKVLLDTVVLDDVFQTCVEMQCEVVLKVNGRELCSLADIKIQTTCESVFATPKQALEDAANNIFVKYAVVHTIAVTDGAFAAHVFRRKTSDDCRYIGFGRTELALPKLPSADVNPIGAGDAVASGTLIAWATSRNERISVRDTINEAFKWGLCCGAASCLSSKCSTFERSLAEELYEQIK</sequence>
<gene>
    <name evidence="2" type="ORF">SARC_10687</name>
</gene>
<reference evidence="2 3" key="1">
    <citation type="submission" date="2011-02" db="EMBL/GenBank/DDBJ databases">
        <title>The Genome Sequence of Sphaeroforma arctica JP610.</title>
        <authorList>
            <consortium name="The Broad Institute Genome Sequencing Platform"/>
            <person name="Russ C."/>
            <person name="Cuomo C."/>
            <person name="Young S.K."/>
            <person name="Zeng Q."/>
            <person name="Gargeya S."/>
            <person name="Alvarado L."/>
            <person name="Berlin A."/>
            <person name="Chapman S.B."/>
            <person name="Chen Z."/>
            <person name="Freedman E."/>
            <person name="Gellesch M."/>
            <person name="Goldberg J."/>
            <person name="Griggs A."/>
            <person name="Gujja S."/>
            <person name="Heilman E."/>
            <person name="Heiman D."/>
            <person name="Howarth C."/>
            <person name="Mehta T."/>
            <person name="Neiman D."/>
            <person name="Pearson M."/>
            <person name="Roberts A."/>
            <person name="Saif S."/>
            <person name="Shea T."/>
            <person name="Shenoy N."/>
            <person name="Sisk P."/>
            <person name="Stolte C."/>
            <person name="Sykes S."/>
            <person name="White J."/>
            <person name="Yandava C."/>
            <person name="Burger G."/>
            <person name="Gray M.W."/>
            <person name="Holland P.W.H."/>
            <person name="King N."/>
            <person name="Lang F.B.F."/>
            <person name="Roger A.J."/>
            <person name="Ruiz-Trillo I."/>
            <person name="Haas B."/>
            <person name="Nusbaum C."/>
            <person name="Birren B."/>
        </authorList>
    </citation>
    <scope>NUCLEOTIDE SEQUENCE [LARGE SCALE GENOMIC DNA]</scope>
    <source>
        <strain evidence="2 3">JP610</strain>
    </source>
</reference>
<dbReference type="RefSeq" id="XP_014150740.1">
    <property type="nucleotide sequence ID" value="XM_014295265.1"/>
</dbReference>
<protein>
    <recommendedName>
        <fullName evidence="1">Carbohydrate kinase PfkB domain-containing protein</fullName>
    </recommendedName>
</protein>
<dbReference type="SUPFAM" id="SSF53613">
    <property type="entry name" value="Ribokinase-like"/>
    <property type="match status" value="1"/>
</dbReference>
<organism evidence="2 3">
    <name type="scientific">Sphaeroforma arctica JP610</name>
    <dbReference type="NCBI Taxonomy" id="667725"/>
    <lineage>
        <taxon>Eukaryota</taxon>
        <taxon>Ichthyosporea</taxon>
        <taxon>Ichthyophonida</taxon>
        <taxon>Sphaeroforma</taxon>
    </lineage>
</organism>